<dbReference type="EMBL" id="JASCXX010000023">
    <property type="protein sequence ID" value="MDI6450639.1"/>
    <property type="molecule type" value="Genomic_DNA"/>
</dbReference>
<keyword evidence="3" id="KW-1185">Reference proteome</keyword>
<feature type="domain" description="DUF3592" evidence="1">
    <location>
        <begin position="35"/>
        <end position="102"/>
    </location>
</feature>
<comment type="caution">
    <text evidence="2">The sequence shown here is derived from an EMBL/GenBank/DDBJ whole genome shotgun (WGS) entry which is preliminary data.</text>
</comment>
<dbReference type="InterPro" id="IPR021994">
    <property type="entry name" value="DUF3592"/>
</dbReference>
<name>A0AAW6U4P3_9BACT</name>
<reference evidence="2" key="1">
    <citation type="submission" date="2023-05" db="EMBL/GenBank/DDBJ databases">
        <title>Anaerotaeda fermentans gen. nov., sp. nov., a novel anaerobic planctomycete of the new family within the order Sedimentisphaerales isolated from Taman Peninsula, Russia.</title>
        <authorList>
            <person name="Khomyakova M.A."/>
            <person name="Merkel A.Y."/>
            <person name="Slobodkin A.I."/>
        </authorList>
    </citation>
    <scope>NUCLEOTIDE SEQUENCE</scope>
    <source>
        <strain evidence="2">M17dextr</strain>
    </source>
</reference>
<dbReference type="Pfam" id="PF12158">
    <property type="entry name" value="DUF3592"/>
    <property type="match status" value="1"/>
</dbReference>
<proteinExistence type="predicted"/>
<gene>
    <name evidence="2" type="ORF">QJ522_16395</name>
</gene>
<protein>
    <recommendedName>
        <fullName evidence="1">DUF3592 domain-containing protein</fullName>
    </recommendedName>
</protein>
<evidence type="ECO:0000313" key="2">
    <source>
        <dbReference type="EMBL" id="MDI6450639.1"/>
    </source>
</evidence>
<dbReference type="RefSeq" id="WP_349246050.1">
    <property type="nucleotide sequence ID" value="NZ_JASCXX010000023.1"/>
</dbReference>
<evidence type="ECO:0000259" key="1">
    <source>
        <dbReference type="Pfam" id="PF12158"/>
    </source>
</evidence>
<evidence type="ECO:0000313" key="3">
    <source>
        <dbReference type="Proteomes" id="UP001431776"/>
    </source>
</evidence>
<sequence>MKKSNRTRLVLVGVGILLLLLGLRGVALGVIGETTQAAVTEVQQTVSQQDDPMDHNYQISYRFRVDGKDYTGSFTRKKVYNTGTLPSVGSPVSIRYLAAAPAVNGGPDAGPVGGLVLGALGLFLLFLGVKPAKAAPAPVPEESPSTDSPE</sequence>
<dbReference type="AlphaFoldDB" id="A0AAW6U4P3"/>
<dbReference type="Proteomes" id="UP001431776">
    <property type="component" value="Unassembled WGS sequence"/>
</dbReference>
<accession>A0AAW6U4P3</accession>
<organism evidence="2 3">
    <name type="scientific">Anaerobaca lacustris</name>
    <dbReference type="NCBI Taxonomy" id="3044600"/>
    <lineage>
        <taxon>Bacteria</taxon>
        <taxon>Pseudomonadati</taxon>
        <taxon>Planctomycetota</taxon>
        <taxon>Phycisphaerae</taxon>
        <taxon>Sedimentisphaerales</taxon>
        <taxon>Anaerobacaceae</taxon>
        <taxon>Anaerobaca</taxon>
    </lineage>
</organism>